<dbReference type="EMBL" id="JBHSXM010000001">
    <property type="protein sequence ID" value="MFC6835759.1"/>
    <property type="molecule type" value="Genomic_DNA"/>
</dbReference>
<name>A0ABD5U5G5_9EURY</name>
<keyword evidence="3" id="KW-1185">Reference proteome</keyword>
<keyword evidence="1" id="KW-1133">Transmembrane helix</keyword>
<dbReference type="PANTHER" id="PTHR39165:SF1">
    <property type="entry name" value="DUF456 DOMAIN-CONTAINING PROTEIN"/>
    <property type="match status" value="1"/>
</dbReference>
<protein>
    <submittedName>
        <fullName evidence="2">DUF456 family protein</fullName>
    </submittedName>
</protein>
<accession>A0ABD5U5G5</accession>
<dbReference type="AlphaFoldDB" id="A0ABD5U5G5"/>
<feature type="transmembrane region" description="Helical" evidence="1">
    <location>
        <begin position="49"/>
        <end position="69"/>
    </location>
</feature>
<feature type="transmembrane region" description="Helical" evidence="1">
    <location>
        <begin position="101"/>
        <end position="117"/>
    </location>
</feature>
<reference evidence="2 3" key="1">
    <citation type="journal article" date="2019" name="Int. J. Syst. Evol. Microbiol.">
        <title>The Global Catalogue of Microorganisms (GCM) 10K type strain sequencing project: providing services to taxonomists for standard genome sequencing and annotation.</title>
        <authorList>
            <consortium name="The Broad Institute Genomics Platform"/>
            <consortium name="The Broad Institute Genome Sequencing Center for Infectious Disease"/>
            <person name="Wu L."/>
            <person name="Ma J."/>
        </authorList>
    </citation>
    <scope>NUCLEOTIDE SEQUENCE [LARGE SCALE GENOMIC DNA]</scope>
    <source>
        <strain evidence="2 3">PSRA2</strain>
    </source>
</reference>
<evidence type="ECO:0000313" key="3">
    <source>
        <dbReference type="Proteomes" id="UP001596406"/>
    </source>
</evidence>
<evidence type="ECO:0000313" key="2">
    <source>
        <dbReference type="EMBL" id="MFC6835759.1"/>
    </source>
</evidence>
<keyword evidence="1" id="KW-0812">Transmembrane</keyword>
<dbReference type="Pfam" id="PF04306">
    <property type="entry name" value="DUF456"/>
    <property type="match status" value="1"/>
</dbReference>
<dbReference type="InterPro" id="IPR007403">
    <property type="entry name" value="DUF456"/>
</dbReference>
<comment type="caution">
    <text evidence="2">The sequence shown here is derived from an EMBL/GenBank/DDBJ whole genome shotgun (WGS) entry which is preliminary data.</text>
</comment>
<gene>
    <name evidence="2" type="ORF">ACFQHK_04470</name>
</gene>
<sequence length="160" mass="15937">MSEATTLLAFALLALGVVGAVLPLLPGALLSLAGVYVYWWGTGYADPTLVVLVGLTLVGVATALVDYFGGAIAARTGGASVATTAIAATAGVLLMLVSGPVGLLVGVAGTVFVLEYGRHRDPRAGARTALYATVGVLASTVVQVLLTLAMLAAMVVVVLV</sequence>
<evidence type="ECO:0000256" key="1">
    <source>
        <dbReference type="SAM" id="Phobius"/>
    </source>
</evidence>
<proteinExistence type="predicted"/>
<keyword evidence="1" id="KW-0472">Membrane</keyword>
<organism evidence="2 3">
    <name type="scientific">Halomarina ordinaria</name>
    <dbReference type="NCBI Taxonomy" id="3033939"/>
    <lineage>
        <taxon>Archaea</taxon>
        <taxon>Methanobacteriati</taxon>
        <taxon>Methanobacteriota</taxon>
        <taxon>Stenosarchaea group</taxon>
        <taxon>Halobacteria</taxon>
        <taxon>Halobacteriales</taxon>
        <taxon>Natronomonadaceae</taxon>
        <taxon>Halomarina</taxon>
    </lineage>
</organism>
<dbReference type="Proteomes" id="UP001596406">
    <property type="component" value="Unassembled WGS sequence"/>
</dbReference>
<dbReference type="PANTHER" id="PTHR39165">
    <property type="entry name" value="IG HYPOTHETICAL 17883"/>
    <property type="match status" value="1"/>
</dbReference>
<feature type="transmembrane region" description="Helical" evidence="1">
    <location>
        <begin position="129"/>
        <end position="159"/>
    </location>
</feature>
<dbReference type="RefSeq" id="WP_304447455.1">
    <property type="nucleotide sequence ID" value="NZ_JARRAH010000001.1"/>
</dbReference>